<accession>A0A7D9K758</accession>
<dbReference type="Proteomes" id="UP001152795">
    <property type="component" value="Unassembled WGS sequence"/>
</dbReference>
<keyword evidence="2" id="KW-1185">Reference proteome</keyword>
<protein>
    <submittedName>
        <fullName evidence="1">Uncharacterized protein</fullName>
    </submittedName>
</protein>
<organism evidence="1 2">
    <name type="scientific">Paramuricea clavata</name>
    <name type="common">Red gorgonian</name>
    <name type="synonym">Violescent sea-whip</name>
    <dbReference type="NCBI Taxonomy" id="317549"/>
    <lineage>
        <taxon>Eukaryota</taxon>
        <taxon>Metazoa</taxon>
        <taxon>Cnidaria</taxon>
        <taxon>Anthozoa</taxon>
        <taxon>Octocorallia</taxon>
        <taxon>Malacalcyonacea</taxon>
        <taxon>Plexauridae</taxon>
        <taxon>Paramuricea</taxon>
    </lineage>
</organism>
<dbReference type="AlphaFoldDB" id="A0A7D9K758"/>
<comment type="caution">
    <text evidence="1">The sequence shown here is derived from an EMBL/GenBank/DDBJ whole genome shotgun (WGS) entry which is preliminary data.</text>
</comment>
<gene>
    <name evidence="1" type="ORF">PACLA_8A085727</name>
</gene>
<dbReference type="PANTHER" id="PTHR46670:SF3">
    <property type="entry name" value="ENDONUCLEASE_EXONUCLEASE_PHOSPHATASE DOMAIN-CONTAINING PROTEIN"/>
    <property type="match status" value="1"/>
</dbReference>
<evidence type="ECO:0000313" key="1">
    <source>
        <dbReference type="EMBL" id="CAB4042401.1"/>
    </source>
</evidence>
<dbReference type="OrthoDB" id="5988992at2759"/>
<proteinExistence type="predicted"/>
<dbReference type="EMBL" id="CACRXK020030052">
    <property type="protein sequence ID" value="CAB4042401.1"/>
    <property type="molecule type" value="Genomic_DNA"/>
</dbReference>
<sequence>MENLSQQTRTLTNRNFHTGEQSLPMGCWNKDQLSKTITGSTSSPTYSVGIDIFRSGENGCYNIEAIVSNRFYTVKRHYSHYHARYRSVNKSRNLNNLIPAQQTPIQFTNKPGLKLLQLAVLNARSIKNKTLQIKDYIVDNDIDIMALTETWLKGHENCEFTTCDICPSVQKSKRRKFERCWRRSGLQVDLQVYINQCLLVKELVNTAKANYYSSLIEEAGSDNKKLFHTIDRLLHRRPEKFYPSCESLNELSTQFNNFFTNKIVKIREELANDEPALTHLPEFDTSLSPESELFTFPPTTVDELSNLIYPIASKSCVLDPLPAKLLIPQINDLLPVICKIVNLSLESGNMPSTLKKAVLTPTLKKPSLDYQEFVNFRPISNLKMVSK</sequence>
<name>A0A7D9K758_PARCT</name>
<evidence type="ECO:0000313" key="2">
    <source>
        <dbReference type="Proteomes" id="UP001152795"/>
    </source>
</evidence>
<dbReference type="PANTHER" id="PTHR46670">
    <property type="entry name" value="ENDO/EXONUCLEASE/PHOSPHATASE DOMAIN-CONTAINING PROTEIN"/>
    <property type="match status" value="1"/>
</dbReference>
<feature type="non-terminal residue" evidence="1">
    <location>
        <position position="1"/>
    </location>
</feature>
<reference evidence="1" key="1">
    <citation type="submission" date="2020-04" db="EMBL/GenBank/DDBJ databases">
        <authorList>
            <person name="Alioto T."/>
            <person name="Alioto T."/>
            <person name="Gomez Garrido J."/>
        </authorList>
    </citation>
    <scope>NUCLEOTIDE SEQUENCE</scope>
    <source>
        <strain evidence="1">A484AB</strain>
    </source>
</reference>